<organism evidence="3">
    <name type="scientific">Trypanosoma vivax (strain Y486)</name>
    <dbReference type="NCBI Taxonomy" id="1055687"/>
    <lineage>
        <taxon>Eukaryota</taxon>
        <taxon>Discoba</taxon>
        <taxon>Euglenozoa</taxon>
        <taxon>Kinetoplastea</taxon>
        <taxon>Metakinetoplastina</taxon>
        <taxon>Trypanosomatida</taxon>
        <taxon>Trypanosomatidae</taxon>
        <taxon>Trypanosoma</taxon>
        <taxon>Duttonella</taxon>
    </lineage>
</organism>
<evidence type="ECO:0000256" key="2">
    <source>
        <dbReference type="SAM" id="Phobius"/>
    </source>
</evidence>
<feature type="transmembrane region" description="Helical" evidence="2">
    <location>
        <begin position="12"/>
        <end position="34"/>
    </location>
</feature>
<feature type="compositionally biased region" description="Basic and acidic residues" evidence="1">
    <location>
        <begin position="203"/>
        <end position="214"/>
    </location>
</feature>
<dbReference type="EMBL" id="HE573026">
    <property type="protein sequence ID" value="CCC52008.1"/>
    <property type="molecule type" value="Genomic_DNA"/>
</dbReference>
<sequence>MADEGAKPVPWYYVGAILVLFVYTFTMAAAAAAMCLWVSSLMLFITSAVVAALLPVGVMALGLGKNLTEGRKTKPAPSAGVNDAATARKGAHLTQESATAEAVRPIDVEKELDCGQYPTIGHNPLRTEGDEDHSFTDSSWHSICRDSQSEMGSGVVFENPNNPGPSSELGAVVPIQSVSGDCTSTDGRDTVPPVIASTSDGPSCEHLRAVDDKILPPPDHSVSAKERSQSTEVVMEEKQSPEAEHQTISPSAADSGDSDLDWGLILEVLLKVLAAMLAVSSFLLAFETRLLMAVLPVFVGPLMYTHTVCMSKANRKGRTTLFNIRRSLTQKATTHILIITASFTFYFVALVLALVKGLRAPFTSLCAKEPFVYVKFLSFASPPLVIFVGCTTPLFVEVILSDSSARRRSSAPSMDVRGRRWLKGLLGEPCGSGDNSHINRDLITQPQNQVHEGNGVQASKRREPHDSRLSPTGLSNIHATPVGNLTDANSNPLQRALLPNPGCDHCSWLKNLTLLYVAFRNINSASPSSHHERVPRGDPANVTRYFDALVKAAAIIEPSHGSFCLTVYRDALCFVWGTKPCSIDPILCAVKKAVHIFSAFETPECSHPDFSLVAGILHLPRALASLLSVGDTNTIHFFGGEHRAGEQLLTRGLMLRQLERKTRDRKEFSTSGILMDDCASHRVVNEILSRPVGVLPQLGNVITGTDSRSNISTLKRHIAVYDYVSLVSESQMESHLALQRREKLSAAFLPLSKAIHTFHQGDLTGATKVLESALKKDGDVLFDLVLSDLRKASQYDAH</sequence>
<feature type="region of interest" description="Disordered" evidence="1">
    <location>
        <begin position="444"/>
        <end position="482"/>
    </location>
</feature>
<proteinExistence type="predicted"/>
<dbReference type="VEuPathDB" id="TriTrypDB:TvY486_1010510"/>
<feature type="transmembrane region" description="Helical" evidence="2">
    <location>
        <begin position="290"/>
        <end position="311"/>
    </location>
</feature>
<feature type="transmembrane region" description="Helical" evidence="2">
    <location>
        <begin position="40"/>
        <end position="64"/>
    </location>
</feature>
<reference evidence="3" key="1">
    <citation type="journal article" date="2012" name="Proc. Natl. Acad. Sci. U.S.A.">
        <title>Antigenic diversity is generated by distinct evolutionary mechanisms in African trypanosome species.</title>
        <authorList>
            <person name="Jackson A.P."/>
            <person name="Berry A."/>
            <person name="Aslett M."/>
            <person name="Allison H.C."/>
            <person name="Burton P."/>
            <person name="Vavrova-Anderson J."/>
            <person name="Brown R."/>
            <person name="Browne H."/>
            <person name="Corton N."/>
            <person name="Hauser H."/>
            <person name="Gamble J."/>
            <person name="Gilderthorp R."/>
            <person name="Marcello L."/>
            <person name="McQuillan J."/>
            <person name="Otto T.D."/>
            <person name="Quail M.A."/>
            <person name="Sanders M.J."/>
            <person name="van Tonder A."/>
            <person name="Ginger M.L."/>
            <person name="Field M.C."/>
            <person name="Barry J.D."/>
            <person name="Hertz-Fowler C."/>
            <person name="Berriman M."/>
        </authorList>
    </citation>
    <scope>NUCLEOTIDE SEQUENCE</scope>
    <source>
        <strain evidence="3">Y486</strain>
    </source>
</reference>
<evidence type="ECO:0000256" key="1">
    <source>
        <dbReference type="SAM" id="MobiDB-lite"/>
    </source>
</evidence>
<feature type="transmembrane region" description="Helical" evidence="2">
    <location>
        <begin position="264"/>
        <end position="284"/>
    </location>
</feature>
<protein>
    <recommendedName>
        <fullName evidence="4">Transmembrane protein</fullName>
    </recommendedName>
</protein>
<evidence type="ECO:0008006" key="4">
    <source>
        <dbReference type="Google" id="ProtNLM"/>
    </source>
</evidence>
<evidence type="ECO:0000313" key="3">
    <source>
        <dbReference type="EMBL" id="CCC52008.1"/>
    </source>
</evidence>
<feature type="region of interest" description="Disordered" evidence="1">
    <location>
        <begin position="71"/>
        <end position="100"/>
    </location>
</feature>
<keyword evidence="2" id="KW-1133">Transmembrane helix</keyword>
<dbReference type="AlphaFoldDB" id="G0U800"/>
<accession>G0U800</accession>
<name>G0U800_TRYVY</name>
<feature type="region of interest" description="Disordered" evidence="1">
    <location>
        <begin position="181"/>
        <end position="255"/>
    </location>
</feature>
<feature type="transmembrane region" description="Helical" evidence="2">
    <location>
        <begin position="332"/>
        <end position="355"/>
    </location>
</feature>
<feature type="compositionally biased region" description="Polar residues" evidence="1">
    <location>
        <begin position="469"/>
        <end position="478"/>
    </location>
</feature>
<keyword evidence="2" id="KW-0812">Transmembrane</keyword>
<gene>
    <name evidence="3" type="ORF">TVY486_1010510</name>
</gene>
<feature type="compositionally biased region" description="Basic and acidic residues" evidence="1">
    <location>
        <begin position="222"/>
        <end position="245"/>
    </location>
</feature>
<keyword evidence="2" id="KW-0472">Membrane</keyword>